<dbReference type="SUPFAM" id="SSF55298">
    <property type="entry name" value="YjgF-like"/>
    <property type="match status" value="1"/>
</dbReference>
<dbReference type="Pfam" id="PF01042">
    <property type="entry name" value="Ribonuc_L-PSP"/>
    <property type="match status" value="1"/>
</dbReference>
<reference evidence="1 2" key="1">
    <citation type="submission" date="2018-01" db="EMBL/GenBank/DDBJ databases">
        <authorList>
            <person name="Gaut B.S."/>
            <person name="Morton B.R."/>
            <person name="Clegg M.T."/>
            <person name="Duvall M.R."/>
        </authorList>
    </citation>
    <scope>NUCLEOTIDE SEQUENCE [LARGE SCALE GENOMIC DNA]</scope>
    <source>
        <strain evidence="1">Cupriavidus taiwanensis cmp 52</strain>
    </source>
</reference>
<evidence type="ECO:0000313" key="1">
    <source>
        <dbReference type="EMBL" id="SPS01805.1"/>
    </source>
</evidence>
<protein>
    <submittedName>
        <fullName evidence="1">Endoribonuclease L-PSP</fullName>
    </submittedName>
</protein>
<accession>A0A375J9E4</accession>
<dbReference type="Proteomes" id="UP000256805">
    <property type="component" value="Unassembled WGS sequence"/>
</dbReference>
<dbReference type="InterPro" id="IPR006175">
    <property type="entry name" value="YjgF/YER057c/UK114"/>
</dbReference>
<dbReference type="AlphaFoldDB" id="A0A375J9E4"/>
<gene>
    <name evidence="1" type="ORF">CBM2634_B60221</name>
</gene>
<sequence>MNANQNSLAKKTAYWGVPWEDAYGYAQAVQVGEDIYVSGQLSHDSNGQLVAPAALDEAGKPRDFSMMEAQMRATYENIATLLGEFGATLDNVVEETLYVLDVDAAFAAAGKVRKAAYGTERPQCASNLIGVSRLAMPPQLIEISCKAVLRKPGT</sequence>
<dbReference type="Gene3D" id="3.30.1330.40">
    <property type="entry name" value="RutC-like"/>
    <property type="match status" value="1"/>
</dbReference>
<dbReference type="PANTHER" id="PTHR43857">
    <property type="entry name" value="BLR7761 PROTEIN"/>
    <property type="match status" value="1"/>
</dbReference>
<organism evidence="1 2">
    <name type="scientific">Cupriavidus taiwanensis</name>
    <dbReference type="NCBI Taxonomy" id="164546"/>
    <lineage>
        <taxon>Bacteria</taxon>
        <taxon>Pseudomonadati</taxon>
        <taxon>Pseudomonadota</taxon>
        <taxon>Betaproteobacteria</taxon>
        <taxon>Burkholderiales</taxon>
        <taxon>Burkholderiaceae</taxon>
        <taxon>Cupriavidus</taxon>
    </lineage>
</organism>
<evidence type="ECO:0000313" key="2">
    <source>
        <dbReference type="Proteomes" id="UP000256805"/>
    </source>
</evidence>
<name>A0A375J9E4_9BURK</name>
<dbReference type="EMBL" id="OVTA01000047">
    <property type="protein sequence ID" value="SPS01805.1"/>
    <property type="molecule type" value="Genomic_DNA"/>
</dbReference>
<proteinExistence type="predicted"/>
<dbReference type="RefSeq" id="WP_116384447.1">
    <property type="nucleotide sequence ID" value="NZ_LS483234.1"/>
</dbReference>
<dbReference type="PANTHER" id="PTHR43857:SF1">
    <property type="entry name" value="YJGH FAMILY PROTEIN"/>
    <property type="match status" value="1"/>
</dbReference>
<dbReference type="InterPro" id="IPR035959">
    <property type="entry name" value="RutC-like_sf"/>
</dbReference>